<name>A0A0G0YJW8_UNCC2</name>
<dbReference type="AlphaFoldDB" id="A0A0G0YJW8"/>
<sequence length="168" mass="18986">MELKQILESLLLVAEKPVSLEELCVTLEQDKETVLEALNDLTEEFSSKGINIICSNDEFEMVSSPKNANWVMRFLNQELKNDLAQSALEVLAIILYKQPITRGEIEQIRGVNSDQSVRNLLIRGLIEEKGRKDTPGKPILFGTSINLLKHFGFSSKEDIPKLEEITND</sequence>
<dbReference type="InterPro" id="IPR036388">
    <property type="entry name" value="WH-like_DNA-bd_sf"/>
</dbReference>
<evidence type="ECO:0000256" key="4">
    <source>
        <dbReference type="ARBA" id="ARBA00023306"/>
    </source>
</evidence>
<organism evidence="5 6">
    <name type="scientific">candidate division CPR2 bacterium GW2011_GWC1_41_48</name>
    <dbReference type="NCBI Taxonomy" id="1618344"/>
    <lineage>
        <taxon>Bacteria</taxon>
        <taxon>Bacteria division CPR2</taxon>
    </lineage>
</organism>
<protein>
    <submittedName>
        <fullName evidence="5">Segregation and condensation protein B</fullName>
    </submittedName>
</protein>
<dbReference type="Proteomes" id="UP000033869">
    <property type="component" value="Unassembled WGS sequence"/>
</dbReference>
<keyword evidence="4" id="KW-0131">Cell cycle</keyword>
<evidence type="ECO:0000313" key="6">
    <source>
        <dbReference type="Proteomes" id="UP000033869"/>
    </source>
</evidence>
<reference evidence="5 6" key="1">
    <citation type="journal article" date="2015" name="Nature">
        <title>rRNA introns, odd ribosomes, and small enigmatic genomes across a large radiation of phyla.</title>
        <authorList>
            <person name="Brown C.T."/>
            <person name="Hug L.A."/>
            <person name="Thomas B.C."/>
            <person name="Sharon I."/>
            <person name="Castelle C.J."/>
            <person name="Singh A."/>
            <person name="Wilkins M.J."/>
            <person name="Williams K.H."/>
            <person name="Banfield J.F."/>
        </authorList>
    </citation>
    <scope>NUCLEOTIDE SEQUENCE [LARGE SCALE GENOMIC DNA]</scope>
</reference>
<dbReference type="PATRIC" id="fig|1618344.3.peg.252"/>
<dbReference type="GO" id="GO:0051301">
    <property type="term" value="P:cell division"/>
    <property type="evidence" value="ECO:0007669"/>
    <property type="project" value="UniProtKB-KW"/>
</dbReference>
<keyword evidence="3" id="KW-0159">Chromosome partition</keyword>
<keyword evidence="1" id="KW-0963">Cytoplasm</keyword>
<dbReference type="PANTHER" id="PTHR34298">
    <property type="entry name" value="SEGREGATION AND CONDENSATION PROTEIN B"/>
    <property type="match status" value="1"/>
</dbReference>
<dbReference type="InterPro" id="IPR005234">
    <property type="entry name" value="ScpB_csome_segregation"/>
</dbReference>
<evidence type="ECO:0000313" key="5">
    <source>
        <dbReference type="EMBL" id="KKS09836.1"/>
    </source>
</evidence>
<evidence type="ECO:0000256" key="3">
    <source>
        <dbReference type="ARBA" id="ARBA00022829"/>
    </source>
</evidence>
<dbReference type="Gene3D" id="1.10.10.10">
    <property type="entry name" value="Winged helix-like DNA-binding domain superfamily/Winged helix DNA-binding domain"/>
    <property type="match status" value="2"/>
</dbReference>
<dbReference type="SUPFAM" id="SSF46785">
    <property type="entry name" value="Winged helix' DNA-binding domain"/>
    <property type="match status" value="2"/>
</dbReference>
<dbReference type="PIRSF" id="PIRSF019345">
    <property type="entry name" value="ScpB"/>
    <property type="match status" value="1"/>
</dbReference>
<gene>
    <name evidence="5" type="ORF">UU65_C0001G0241</name>
</gene>
<dbReference type="PANTHER" id="PTHR34298:SF2">
    <property type="entry name" value="SEGREGATION AND CONDENSATION PROTEIN B"/>
    <property type="match status" value="1"/>
</dbReference>
<comment type="caution">
    <text evidence="5">The sequence shown here is derived from an EMBL/GenBank/DDBJ whole genome shotgun (WGS) entry which is preliminary data.</text>
</comment>
<evidence type="ECO:0000256" key="1">
    <source>
        <dbReference type="ARBA" id="ARBA00022490"/>
    </source>
</evidence>
<accession>A0A0G0YJW8</accession>
<dbReference type="NCBIfam" id="TIGR00281">
    <property type="entry name" value="SMC-Scp complex subunit ScpB"/>
    <property type="match status" value="1"/>
</dbReference>
<dbReference type="EMBL" id="LCBL01000001">
    <property type="protein sequence ID" value="KKS09836.1"/>
    <property type="molecule type" value="Genomic_DNA"/>
</dbReference>
<dbReference type="InterPro" id="IPR036390">
    <property type="entry name" value="WH_DNA-bd_sf"/>
</dbReference>
<keyword evidence="2" id="KW-0132">Cell division</keyword>
<evidence type="ECO:0000256" key="2">
    <source>
        <dbReference type="ARBA" id="ARBA00022618"/>
    </source>
</evidence>
<dbReference type="Pfam" id="PF04079">
    <property type="entry name" value="SMC_ScpB"/>
    <property type="match status" value="1"/>
</dbReference>
<proteinExistence type="predicted"/>
<dbReference type="GO" id="GO:0051304">
    <property type="term" value="P:chromosome separation"/>
    <property type="evidence" value="ECO:0007669"/>
    <property type="project" value="InterPro"/>
</dbReference>